<reference evidence="1 2" key="1">
    <citation type="submission" date="2015-03" db="EMBL/GenBank/DDBJ databases">
        <authorList>
            <consortium name="Pathogen Informatics"/>
            <person name="Murphy D."/>
        </authorList>
    </citation>
    <scope>NUCLEOTIDE SEQUENCE [LARGE SCALE GENOMIC DNA]</scope>
    <source>
        <strain evidence="1 2">IP08791</strain>
    </source>
</reference>
<sequence>MNNHMTTSPTWGLKRDITPHLGARLVQEGTRLHFLSDRAHIVGTFSAQATQVLDAAFPELITKLESQLLSGVLDPRRQQCITVRHEGFICDADTLGSHGYVYIAVYQELPLLLSEGGGPPDV</sequence>
<dbReference type="Proteomes" id="UP000038647">
    <property type="component" value="Unassembled WGS sequence"/>
</dbReference>
<keyword evidence="2" id="KW-1185">Reference proteome</keyword>
<accession>A0ABM9SU28</accession>
<proteinExistence type="predicted"/>
<protein>
    <submittedName>
        <fullName evidence="1">YagBYeeUYfjZ family protein</fullName>
    </submittedName>
</protein>
<evidence type="ECO:0000313" key="1">
    <source>
        <dbReference type="EMBL" id="CNL16113.1"/>
    </source>
</evidence>
<gene>
    <name evidence="1" type="primary">yfjZ</name>
    <name evidence="1" type="ORF">ERS137966_02417</name>
</gene>
<dbReference type="Gene3D" id="3.30.450.20">
    <property type="entry name" value="PAS domain"/>
    <property type="match status" value="1"/>
</dbReference>
<evidence type="ECO:0000313" key="2">
    <source>
        <dbReference type="Proteomes" id="UP000038647"/>
    </source>
</evidence>
<dbReference type="InterPro" id="IPR009320">
    <property type="entry name" value="Antitoxin_CbeA"/>
</dbReference>
<dbReference type="EMBL" id="CQEH01000010">
    <property type="protein sequence ID" value="CNL16113.1"/>
    <property type="molecule type" value="Genomic_DNA"/>
</dbReference>
<dbReference type="InterPro" id="IPR038025">
    <property type="entry name" value="CbeA_sf"/>
</dbReference>
<dbReference type="SUPFAM" id="SSF143737">
    <property type="entry name" value="YeeU-like"/>
    <property type="match status" value="1"/>
</dbReference>
<dbReference type="Pfam" id="PF06154">
    <property type="entry name" value="CbeA_antitoxin"/>
    <property type="match status" value="1"/>
</dbReference>
<comment type="caution">
    <text evidence="1">The sequence shown here is derived from an EMBL/GenBank/DDBJ whole genome shotgun (WGS) entry which is preliminary data.</text>
</comment>
<name>A0ABM9SU28_YERAL</name>
<organism evidence="1 2">
    <name type="scientific">Yersinia aldovae</name>
    <dbReference type="NCBI Taxonomy" id="29483"/>
    <lineage>
        <taxon>Bacteria</taxon>
        <taxon>Pseudomonadati</taxon>
        <taxon>Pseudomonadota</taxon>
        <taxon>Gammaproteobacteria</taxon>
        <taxon>Enterobacterales</taxon>
        <taxon>Yersiniaceae</taxon>
        <taxon>Yersinia</taxon>
    </lineage>
</organism>
<dbReference type="RefSeq" id="WP_049603960.1">
    <property type="nucleotide sequence ID" value="NZ_CQEH01000010.1"/>
</dbReference>